<keyword evidence="3" id="KW-1185">Reference proteome</keyword>
<keyword evidence="1" id="KW-0732">Signal</keyword>
<evidence type="ECO:0008006" key="4">
    <source>
        <dbReference type="Google" id="ProtNLM"/>
    </source>
</evidence>
<evidence type="ECO:0000313" key="3">
    <source>
        <dbReference type="Proteomes" id="UP000663193"/>
    </source>
</evidence>
<reference evidence="3" key="1">
    <citation type="journal article" date="2021" name="BMC Genomics">
        <title>Chromosome-level genome assembly and manually-curated proteome of model necrotroph Parastagonospora nodorum Sn15 reveals a genome-wide trove of candidate effector homologs, and redundancy of virulence-related functions within an accessory chromosome.</title>
        <authorList>
            <person name="Bertazzoni S."/>
            <person name="Jones D.A.B."/>
            <person name="Phan H.T."/>
            <person name="Tan K.-C."/>
            <person name="Hane J.K."/>
        </authorList>
    </citation>
    <scope>NUCLEOTIDE SEQUENCE [LARGE SCALE GENOMIC DNA]</scope>
    <source>
        <strain evidence="3">SN15 / ATCC MYA-4574 / FGSC 10173)</strain>
    </source>
</reference>
<evidence type="ECO:0000313" key="2">
    <source>
        <dbReference type="EMBL" id="QRD05606.1"/>
    </source>
</evidence>
<dbReference type="AlphaFoldDB" id="A0A7U2I9A1"/>
<gene>
    <name evidence="2" type="ORF">JI435_444650</name>
</gene>
<dbReference type="EMBL" id="CP069041">
    <property type="protein sequence ID" value="QRD05606.1"/>
    <property type="molecule type" value="Genomic_DNA"/>
</dbReference>
<evidence type="ECO:0000256" key="1">
    <source>
        <dbReference type="SAM" id="SignalP"/>
    </source>
</evidence>
<proteinExistence type="predicted"/>
<sequence>MARWGIGLLQDLLHLLAADLCRRVTVQHIATHVIRRPCWYATSIPFQATHYLDDARRQKSEDLYVQGQNVQSRTQLVSSVNVGRQRRERHDNTHALVQMIW</sequence>
<feature type="chain" id="PRO_5031209136" description="Secreted protein" evidence="1">
    <location>
        <begin position="18"/>
        <end position="101"/>
    </location>
</feature>
<feature type="signal peptide" evidence="1">
    <location>
        <begin position="1"/>
        <end position="17"/>
    </location>
</feature>
<accession>A0A7U2I9A1</accession>
<organism evidence="2 3">
    <name type="scientific">Phaeosphaeria nodorum (strain SN15 / ATCC MYA-4574 / FGSC 10173)</name>
    <name type="common">Glume blotch fungus</name>
    <name type="synonym">Parastagonospora nodorum</name>
    <dbReference type="NCBI Taxonomy" id="321614"/>
    <lineage>
        <taxon>Eukaryota</taxon>
        <taxon>Fungi</taxon>
        <taxon>Dikarya</taxon>
        <taxon>Ascomycota</taxon>
        <taxon>Pezizomycotina</taxon>
        <taxon>Dothideomycetes</taxon>
        <taxon>Pleosporomycetidae</taxon>
        <taxon>Pleosporales</taxon>
        <taxon>Pleosporineae</taxon>
        <taxon>Phaeosphaeriaceae</taxon>
        <taxon>Parastagonospora</taxon>
    </lineage>
</organism>
<protein>
    <recommendedName>
        <fullName evidence="4">Secreted protein</fullName>
    </recommendedName>
</protein>
<dbReference type="VEuPathDB" id="FungiDB:JI435_444650"/>
<name>A0A7U2I9A1_PHANO</name>
<dbReference type="Proteomes" id="UP000663193">
    <property type="component" value="Chromosome 19"/>
</dbReference>